<comment type="similarity">
    <text evidence="2">Belongs to the major facilitator superfamily. EmrB family.</text>
</comment>
<organism evidence="10 11">
    <name type="scientific">Paenibacillus gansuensis</name>
    <dbReference type="NCBI Taxonomy" id="306542"/>
    <lineage>
        <taxon>Bacteria</taxon>
        <taxon>Bacillati</taxon>
        <taxon>Bacillota</taxon>
        <taxon>Bacilli</taxon>
        <taxon>Bacillales</taxon>
        <taxon>Paenibacillaceae</taxon>
        <taxon>Paenibacillus</taxon>
    </lineage>
</organism>
<dbReference type="Gene3D" id="1.20.1250.20">
    <property type="entry name" value="MFS general substrate transporter like domains"/>
    <property type="match status" value="1"/>
</dbReference>
<dbReference type="SUPFAM" id="SSF103473">
    <property type="entry name" value="MFS general substrate transporter"/>
    <property type="match status" value="1"/>
</dbReference>
<dbReference type="InterPro" id="IPR011701">
    <property type="entry name" value="MFS"/>
</dbReference>
<feature type="transmembrane region" description="Helical" evidence="8">
    <location>
        <begin position="243"/>
        <end position="264"/>
    </location>
</feature>
<feature type="transmembrane region" description="Helical" evidence="8">
    <location>
        <begin position="276"/>
        <end position="295"/>
    </location>
</feature>
<reference evidence="11" key="1">
    <citation type="journal article" date="2019" name="Int. J. Syst. Evol. Microbiol.">
        <title>The Global Catalogue of Microorganisms (GCM) 10K type strain sequencing project: providing services to taxonomists for standard genome sequencing and annotation.</title>
        <authorList>
            <consortium name="The Broad Institute Genomics Platform"/>
            <consortium name="The Broad Institute Genome Sequencing Center for Infectious Disease"/>
            <person name="Wu L."/>
            <person name="Ma J."/>
        </authorList>
    </citation>
    <scope>NUCLEOTIDE SEQUENCE [LARGE SCALE GENOMIC DNA]</scope>
    <source>
        <strain evidence="11">KCTC 3950</strain>
    </source>
</reference>
<evidence type="ECO:0000256" key="6">
    <source>
        <dbReference type="ARBA" id="ARBA00022989"/>
    </source>
</evidence>
<feature type="transmembrane region" description="Helical" evidence="8">
    <location>
        <begin position="378"/>
        <end position="396"/>
    </location>
</feature>
<evidence type="ECO:0000313" key="11">
    <source>
        <dbReference type="Proteomes" id="UP001597541"/>
    </source>
</evidence>
<dbReference type="InterPro" id="IPR036259">
    <property type="entry name" value="MFS_trans_sf"/>
</dbReference>
<dbReference type="EMBL" id="JBHUME010000020">
    <property type="protein sequence ID" value="MFD2615641.1"/>
    <property type="molecule type" value="Genomic_DNA"/>
</dbReference>
<proteinExistence type="inferred from homology"/>
<evidence type="ECO:0000256" key="7">
    <source>
        <dbReference type="ARBA" id="ARBA00023136"/>
    </source>
</evidence>
<dbReference type="Proteomes" id="UP001597541">
    <property type="component" value="Unassembled WGS sequence"/>
</dbReference>
<name>A0ABW5PK59_9BACL</name>
<evidence type="ECO:0000259" key="9">
    <source>
        <dbReference type="PROSITE" id="PS50850"/>
    </source>
</evidence>
<feature type="transmembrane region" description="Helical" evidence="8">
    <location>
        <begin position="212"/>
        <end position="231"/>
    </location>
</feature>
<evidence type="ECO:0000256" key="8">
    <source>
        <dbReference type="SAM" id="Phobius"/>
    </source>
</evidence>
<feature type="transmembrane region" description="Helical" evidence="8">
    <location>
        <begin position="343"/>
        <end position="366"/>
    </location>
</feature>
<feature type="transmembrane region" description="Helical" evidence="8">
    <location>
        <begin position="95"/>
        <end position="114"/>
    </location>
</feature>
<evidence type="ECO:0000313" key="10">
    <source>
        <dbReference type="EMBL" id="MFD2615641.1"/>
    </source>
</evidence>
<keyword evidence="6 8" id="KW-1133">Transmembrane helix</keyword>
<dbReference type="CDD" id="cd17503">
    <property type="entry name" value="MFS_LmrB_MDR_like"/>
    <property type="match status" value="1"/>
</dbReference>
<protein>
    <submittedName>
        <fullName evidence="10">DHA2 family efflux MFS transporter permease subunit</fullName>
    </submittedName>
</protein>
<feature type="transmembrane region" description="Helical" evidence="8">
    <location>
        <begin position="402"/>
        <end position="421"/>
    </location>
</feature>
<evidence type="ECO:0000256" key="3">
    <source>
        <dbReference type="ARBA" id="ARBA00022448"/>
    </source>
</evidence>
<dbReference type="PANTHER" id="PTHR42718">
    <property type="entry name" value="MAJOR FACILITATOR SUPERFAMILY MULTIDRUG TRANSPORTER MFSC"/>
    <property type="match status" value="1"/>
</dbReference>
<evidence type="ECO:0000256" key="4">
    <source>
        <dbReference type="ARBA" id="ARBA00022475"/>
    </source>
</evidence>
<keyword evidence="11" id="KW-1185">Reference proteome</keyword>
<sequence>MITTSFTYYCNGTYGLRSILEAPRYEYTPANRMEERELAATTAKAVPDGQEPSIRSILAPLVAIIVGLFMVILDGTAMNVALPGFVTEFGKDLSVVQWTVTGYALAQAAVIPLAGWLSDRFGAKKIFLISVAMFTLGSLLCALAADVNQLIIYRVIQGIGGGMVMPIAMAFTYRLSPPGKVGAVMGMMGIPILLAPALGPVIAGWLVDYASWKWIFLLNLPVGIIGILIGLRTLPNIDRQSVPALDMAGIILGPIAFAGLSYGVSEGGNSWTSAQTLTGLIVGGAALIGFVIAELRRENPLLELRVFKSSDFTRGIIVQWISQIALFGTLFMIPLFLVMAKQYTAFETGLVMLPQALAAGLFMPIGGKLFDKIGARPLVISGMSLVLLAAFLLSRIQMDDSVWAMVPPLALLGAGMGLSMMPLNTHLMQSAPQNLVSRVTSLTNAAQQVMTSFAVAGLTTIHTTLTKDYITDGTDPAKAGGLAFGDTFYVLVGIAVLGILIAFFLRKPKNAAQNTGQQPEVAMVMH</sequence>
<dbReference type="Pfam" id="PF07690">
    <property type="entry name" value="MFS_1"/>
    <property type="match status" value="1"/>
</dbReference>
<feature type="domain" description="Major facilitator superfamily (MFS) profile" evidence="9">
    <location>
        <begin position="60"/>
        <end position="510"/>
    </location>
</feature>
<keyword evidence="5 8" id="KW-0812">Transmembrane</keyword>
<feature type="transmembrane region" description="Helical" evidence="8">
    <location>
        <begin position="183"/>
        <end position="206"/>
    </location>
</feature>
<gene>
    <name evidence="10" type="ORF">ACFSUF_24855</name>
</gene>
<keyword evidence="3" id="KW-0813">Transport</keyword>
<comment type="subcellular location">
    <subcellularLocation>
        <location evidence="1">Cell membrane</location>
        <topology evidence="1">Multi-pass membrane protein</topology>
    </subcellularLocation>
</comment>
<dbReference type="InterPro" id="IPR020846">
    <property type="entry name" value="MFS_dom"/>
</dbReference>
<comment type="caution">
    <text evidence="10">The sequence shown here is derived from an EMBL/GenBank/DDBJ whole genome shotgun (WGS) entry which is preliminary data.</text>
</comment>
<dbReference type="PANTHER" id="PTHR42718:SF9">
    <property type="entry name" value="MAJOR FACILITATOR SUPERFAMILY MULTIDRUG TRANSPORTER MFSC"/>
    <property type="match status" value="1"/>
</dbReference>
<feature type="transmembrane region" description="Helical" evidence="8">
    <location>
        <begin position="151"/>
        <end position="171"/>
    </location>
</feature>
<evidence type="ECO:0000256" key="5">
    <source>
        <dbReference type="ARBA" id="ARBA00022692"/>
    </source>
</evidence>
<evidence type="ECO:0000256" key="2">
    <source>
        <dbReference type="ARBA" id="ARBA00008537"/>
    </source>
</evidence>
<dbReference type="Gene3D" id="1.20.1720.10">
    <property type="entry name" value="Multidrug resistance protein D"/>
    <property type="match status" value="1"/>
</dbReference>
<dbReference type="NCBIfam" id="TIGR00711">
    <property type="entry name" value="efflux_EmrB"/>
    <property type="match status" value="1"/>
</dbReference>
<keyword evidence="7 8" id="KW-0472">Membrane</keyword>
<keyword evidence="4" id="KW-1003">Cell membrane</keyword>
<accession>A0ABW5PK59</accession>
<evidence type="ECO:0000256" key="1">
    <source>
        <dbReference type="ARBA" id="ARBA00004651"/>
    </source>
</evidence>
<dbReference type="PRINTS" id="PR01036">
    <property type="entry name" value="TCRTETB"/>
</dbReference>
<dbReference type="PROSITE" id="PS50850">
    <property type="entry name" value="MFS"/>
    <property type="match status" value="1"/>
</dbReference>
<feature type="transmembrane region" description="Helical" evidence="8">
    <location>
        <begin position="57"/>
        <end position="75"/>
    </location>
</feature>
<dbReference type="InterPro" id="IPR004638">
    <property type="entry name" value="EmrB-like"/>
</dbReference>
<feature type="transmembrane region" description="Helical" evidence="8">
    <location>
        <begin position="316"/>
        <end position="337"/>
    </location>
</feature>
<feature type="transmembrane region" description="Helical" evidence="8">
    <location>
        <begin position="126"/>
        <end position="145"/>
    </location>
</feature>
<feature type="transmembrane region" description="Helical" evidence="8">
    <location>
        <begin position="482"/>
        <end position="505"/>
    </location>
</feature>
<dbReference type="RefSeq" id="WP_377607802.1">
    <property type="nucleotide sequence ID" value="NZ_JBHUME010000020.1"/>
</dbReference>